<accession>A0A497F1J8</accession>
<evidence type="ECO:0000256" key="1">
    <source>
        <dbReference type="SAM" id="Phobius"/>
    </source>
</evidence>
<protein>
    <recommendedName>
        <fullName evidence="6">NarG-like domain-containing protein</fullName>
    </recommendedName>
</protein>
<proteinExistence type="predicted"/>
<dbReference type="AlphaFoldDB" id="A0A497F1J8"/>
<name>A0A497F1J8_9CREN</name>
<evidence type="ECO:0000313" key="4">
    <source>
        <dbReference type="Proteomes" id="UP000272051"/>
    </source>
</evidence>
<sequence length="213" mass="24159">MWFEHLALNVLPWFTAIILVLGLIARFWRIKKLKWEVEEQEVRGSPLKGAFSAITLELLPWIELPAKRGPIHYSIGLLMHISIIALLIIYYTPLAALLGLEQLALQASIYLSALALVTSTILLIRRVHGLVVKNAVGVLTDKQDVFDLVLVLFLSASWLNMSLAFSTLNFAINALILQVMLIYTPFSKFIHPIMFFALRLYTGYQRGLRGEIR</sequence>
<keyword evidence="1" id="KW-0472">Membrane</keyword>
<evidence type="ECO:0008006" key="6">
    <source>
        <dbReference type="Google" id="ProtNLM"/>
    </source>
</evidence>
<feature type="transmembrane region" description="Helical" evidence="1">
    <location>
        <begin position="103"/>
        <end position="124"/>
    </location>
</feature>
<dbReference type="Proteomes" id="UP000278475">
    <property type="component" value="Unassembled WGS sequence"/>
</dbReference>
<feature type="transmembrane region" description="Helical" evidence="1">
    <location>
        <begin position="6"/>
        <end position="25"/>
    </location>
</feature>
<comment type="caution">
    <text evidence="3">The sequence shown here is derived from an EMBL/GenBank/DDBJ whole genome shotgun (WGS) entry which is preliminary data.</text>
</comment>
<evidence type="ECO:0000313" key="5">
    <source>
        <dbReference type="Proteomes" id="UP000278475"/>
    </source>
</evidence>
<gene>
    <name evidence="2" type="ORF">DRJ31_03555</name>
    <name evidence="3" type="ORF">DRJ33_00890</name>
</gene>
<dbReference type="Proteomes" id="UP000272051">
    <property type="component" value="Unassembled WGS sequence"/>
</dbReference>
<dbReference type="EMBL" id="QMQX01000009">
    <property type="protein sequence ID" value="RLE53484.1"/>
    <property type="molecule type" value="Genomic_DNA"/>
</dbReference>
<keyword evidence="1" id="KW-0812">Transmembrane</keyword>
<organism evidence="3 4">
    <name type="scientific">Thermoproteota archaeon</name>
    <dbReference type="NCBI Taxonomy" id="2056631"/>
    <lineage>
        <taxon>Archaea</taxon>
        <taxon>Thermoproteota</taxon>
    </lineage>
</organism>
<keyword evidence="1" id="KW-1133">Transmembrane helix</keyword>
<feature type="transmembrane region" description="Helical" evidence="1">
    <location>
        <begin position="71"/>
        <end position="91"/>
    </location>
</feature>
<evidence type="ECO:0000313" key="3">
    <source>
        <dbReference type="EMBL" id="RLE53484.1"/>
    </source>
</evidence>
<reference evidence="4 5" key="1">
    <citation type="submission" date="2018-06" db="EMBL/GenBank/DDBJ databases">
        <title>Extensive metabolic versatility and redundancy in microbially diverse, dynamic hydrothermal sediments.</title>
        <authorList>
            <person name="Dombrowski N."/>
            <person name="Teske A."/>
            <person name="Baker B.J."/>
        </authorList>
    </citation>
    <scope>NUCLEOTIDE SEQUENCE [LARGE SCALE GENOMIC DNA]</scope>
    <source>
        <strain evidence="3">B34_G17</strain>
        <strain evidence="2">B66_G16</strain>
    </source>
</reference>
<dbReference type="InterPro" id="IPR036197">
    <property type="entry name" value="NarG-like_sf"/>
</dbReference>
<dbReference type="SUPFAM" id="SSF103501">
    <property type="entry name" value="Respiratory nitrate reductase 1 gamma chain"/>
    <property type="match status" value="1"/>
</dbReference>
<dbReference type="EMBL" id="QMQV01000021">
    <property type="protein sequence ID" value="RLE49821.1"/>
    <property type="molecule type" value="Genomic_DNA"/>
</dbReference>
<evidence type="ECO:0000313" key="2">
    <source>
        <dbReference type="EMBL" id="RLE49821.1"/>
    </source>
</evidence>
<feature type="transmembrane region" description="Helical" evidence="1">
    <location>
        <begin position="170"/>
        <end position="190"/>
    </location>
</feature>
<feature type="transmembrane region" description="Helical" evidence="1">
    <location>
        <begin position="145"/>
        <end position="164"/>
    </location>
</feature>